<dbReference type="EMBL" id="CP015713">
    <property type="protein sequence ID" value="APU87097.1"/>
    <property type="molecule type" value="Genomic_DNA"/>
</dbReference>
<dbReference type="InterPro" id="IPR019734">
    <property type="entry name" value="TPR_rpt"/>
</dbReference>
<dbReference type="Pfam" id="PF00515">
    <property type="entry name" value="TPR_1"/>
    <property type="match status" value="1"/>
</dbReference>
<dbReference type="PANTHER" id="PTHR45831:SF2">
    <property type="entry name" value="LD24721P"/>
    <property type="match status" value="1"/>
</dbReference>
<feature type="repeat" description="TPR" evidence="3">
    <location>
        <begin position="41"/>
        <end position="74"/>
    </location>
</feature>
<protein>
    <submittedName>
        <fullName evidence="4">Tetratricopeptide repeat family protein</fullName>
    </submittedName>
</protein>
<accession>A0A1L7JMW1</accession>
<dbReference type="AlphaFoldDB" id="A0A1L7JMW1"/>
<dbReference type="InterPro" id="IPR011990">
    <property type="entry name" value="TPR-like_helical_dom_sf"/>
</dbReference>
<reference evidence="4" key="1">
    <citation type="submission" date="2016-05" db="EMBL/GenBank/DDBJ databases">
        <authorList>
            <person name="Lavstsen T."/>
            <person name="Jespersen J.S."/>
        </authorList>
    </citation>
    <scope>NUCLEOTIDE SEQUENCE</scope>
    <source>
        <strain evidence="4">CDC69096</strain>
        <plasmid evidence="4">pNPD8_2</plasmid>
    </source>
</reference>
<sequence length="126" mass="14813">MYTAYKLAHKEFEKENYKEAIKLYQSSISDMKDMEDTEYIKLPLYNIGVCYMKLKRFGKALKYLTEAIKIDPKYSKAFFNKGFCHIQLNHNKKALVAMNTAWALDNNDKDCETIINILLKNLKNNI</sequence>
<dbReference type="PROSITE" id="PS50293">
    <property type="entry name" value="TPR_REGION"/>
    <property type="match status" value="1"/>
</dbReference>
<name>A0A1L7JMW1_CLOBO</name>
<dbReference type="GO" id="GO:0072380">
    <property type="term" value="C:TRC complex"/>
    <property type="evidence" value="ECO:0007669"/>
    <property type="project" value="TreeGrafter"/>
</dbReference>
<evidence type="ECO:0000256" key="3">
    <source>
        <dbReference type="PROSITE-ProRule" id="PRU00339"/>
    </source>
</evidence>
<dbReference type="GO" id="GO:0016020">
    <property type="term" value="C:membrane"/>
    <property type="evidence" value="ECO:0007669"/>
    <property type="project" value="TreeGrafter"/>
</dbReference>
<geneLocation type="plasmid" evidence="4">
    <name>pNPD8_2</name>
</geneLocation>
<keyword evidence="2 3" id="KW-0802">TPR repeat</keyword>
<evidence type="ECO:0000313" key="4">
    <source>
        <dbReference type="EMBL" id="APU87097.1"/>
    </source>
</evidence>
<keyword evidence="1" id="KW-0677">Repeat</keyword>
<dbReference type="SUPFAM" id="SSF48452">
    <property type="entry name" value="TPR-like"/>
    <property type="match status" value="1"/>
</dbReference>
<organism evidence="4">
    <name type="scientific">Clostridium botulinum</name>
    <dbReference type="NCBI Taxonomy" id="1491"/>
    <lineage>
        <taxon>Bacteria</taxon>
        <taxon>Bacillati</taxon>
        <taxon>Bacillota</taxon>
        <taxon>Clostridia</taxon>
        <taxon>Eubacteriales</taxon>
        <taxon>Clostridiaceae</taxon>
        <taxon>Clostridium</taxon>
    </lineage>
</organism>
<dbReference type="GO" id="GO:0006620">
    <property type="term" value="P:post-translational protein targeting to endoplasmic reticulum membrane"/>
    <property type="evidence" value="ECO:0007669"/>
    <property type="project" value="TreeGrafter"/>
</dbReference>
<dbReference type="PANTHER" id="PTHR45831">
    <property type="entry name" value="LD24721P"/>
    <property type="match status" value="1"/>
</dbReference>
<dbReference type="SMART" id="SM00028">
    <property type="entry name" value="TPR"/>
    <property type="match status" value="3"/>
</dbReference>
<dbReference type="Gene3D" id="1.25.40.10">
    <property type="entry name" value="Tetratricopeptide repeat domain"/>
    <property type="match status" value="1"/>
</dbReference>
<dbReference type="PROSITE" id="PS50005">
    <property type="entry name" value="TPR"/>
    <property type="match status" value="1"/>
</dbReference>
<dbReference type="RefSeq" id="WP_076607093.1">
    <property type="nucleotide sequence ID" value="NZ_CP015713.1"/>
</dbReference>
<gene>
    <name evidence="4" type="ORF">NPD8_4248</name>
</gene>
<dbReference type="InterPro" id="IPR047150">
    <property type="entry name" value="SGT"/>
</dbReference>
<proteinExistence type="predicted"/>
<evidence type="ECO:0000256" key="1">
    <source>
        <dbReference type="ARBA" id="ARBA00022737"/>
    </source>
</evidence>
<keyword evidence="4" id="KW-0614">Plasmid</keyword>
<evidence type="ECO:0000256" key="2">
    <source>
        <dbReference type="ARBA" id="ARBA00022803"/>
    </source>
</evidence>
<dbReference type="GO" id="GO:0060090">
    <property type="term" value="F:molecular adaptor activity"/>
    <property type="evidence" value="ECO:0007669"/>
    <property type="project" value="TreeGrafter"/>
</dbReference>